<dbReference type="AlphaFoldDB" id="K3WAK7"/>
<reference evidence="1" key="3">
    <citation type="submission" date="2015-02" db="UniProtKB">
        <authorList>
            <consortium name="EnsemblProtists"/>
        </authorList>
    </citation>
    <scope>IDENTIFICATION</scope>
    <source>
        <strain evidence="1">DAOM BR144</strain>
    </source>
</reference>
<keyword evidence="2" id="KW-1185">Reference proteome</keyword>
<dbReference type="EnsemblProtists" id="PYU1_T001998">
    <property type="protein sequence ID" value="PYU1_T001998"/>
    <property type="gene ID" value="PYU1_G001996"/>
</dbReference>
<proteinExistence type="predicted"/>
<dbReference type="HOGENOM" id="CLU_1380567_0_0_1"/>
<dbReference type="eggNOG" id="ENOG502S8RS">
    <property type="taxonomic scope" value="Eukaryota"/>
</dbReference>
<evidence type="ECO:0000313" key="1">
    <source>
        <dbReference type="EnsemblProtists" id="PYU1_T001998"/>
    </source>
</evidence>
<sequence length="198" mass="22189">MLRRVVLRARRRIPARTAGHDTSELSGPASEHPAALDVYSCSRGDDGSCGGNKSRYVRDLEGFKLQDGLRLLRERAKHHIQTVHQEEQNASDAWTRLQQLYAVFQRVEQEAARELASQPRDEGLRTLLETEICPPGVILKDLEAITEQLPQGFTTEMFVSLGNALYEEMVVSQRNAIDRDAFETVGDHLYAQAISVSA</sequence>
<dbReference type="OMA" id="DNEDACA"/>
<dbReference type="VEuPathDB" id="FungiDB:PYU1_G001996"/>
<dbReference type="EMBL" id="GL376634">
    <property type="status" value="NOT_ANNOTATED_CDS"/>
    <property type="molecule type" value="Genomic_DNA"/>
</dbReference>
<evidence type="ECO:0000313" key="2">
    <source>
        <dbReference type="Proteomes" id="UP000019132"/>
    </source>
</evidence>
<dbReference type="InParanoid" id="K3WAK7"/>
<protein>
    <submittedName>
        <fullName evidence="1">Uncharacterized protein</fullName>
    </submittedName>
</protein>
<accession>K3WAK7</accession>
<reference evidence="2" key="1">
    <citation type="journal article" date="2010" name="Genome Biol.">
        <title>Genome sequence of the necrotrophic plant pathogen Pythium ultimum reveals original pathogenicity mechanisms and effector repertoire.</title>
        <authorList>
            <person name="Levesque C.A."/>
            <person name="Brouwer H."/>
            <person name="Cano L."/>
            <person name="Hamilton J.P."/>
            <person name="Holt C."/>
            <person name="Huitema E."/>
            <person name="Raffaele S."/>
            <person name="Robideau G.P."/>
            <person name="Thines M."/>
            <person name="Win J."/>
            <person name="Zerillo M.M."/>
            <person name="Beakes G.W."/>
            <person name="Boore J.L."/>
            <person name="Busam D."/>
            <person name="Dumas B."/>
            <person name="Ferriera S."/>
            <person name="Fuerstenberg S.I."/>
            <person name="Gachon C.M."/>
            <person name="Gaulin E."/>
            <person name="Govers F."/>
            <person name="Grenville-Briggs L."/>
            <person name="Horner N."/>
            <person name="Hostetler J."/>
            <person name="Jiang R.H."/>
            <person name="Johnson J."/>
            <person name="Krajaejun T."/>
            <person name="Lin H."/>
            <person name="Meijer H.J."/>
            <person name="Moore B."/>
            <person name="Morris P."/>
            <person name="Phuntmart V."/>
            <person name="Puiu D."/>
            <person name="Shetty J."/>
            <person name="Stajich J.E."/>
            <person name="Tripathy S."/>
            <person name="Wawra S."/>
            <person name="van West P."/>
            <person name="Whitty B.R."/>
            <person name="Coutinho P.M."/>
            <person name="Henrissat B."/>
            <person name="Martin F."/>
            <person name="Thomas P.D."/>
            <person name="Tyler B.M."/>
            <person name="De Vries R.P."/>
            <person name="Kamoun S."/>
            <person name="Yandell M."/>
            <person name="Tisserat N."/>
            <person name="Buell C.R."/>
        </authorList>
    </citation>
    <scope>NUCLEOTIDE SEQUENCE</scope>
    <source>
        <strain evidence="2">DAOM:BR144</strain>
    </source>
</reference>
<reference evidence="2" key="2">
    <citation type="submission" date="2010-04" db="EMBL/GenBank/DDBJ databases">
        <authorList>
            <person name="Buell R."/>
            <person name="Hamilton J."/>
            <person name="Hostetler J."/>
        </authorList>
    </citation>
    <scope>NUCLEOTIDE SEQUENCE [LARGE SCALE GENOMIC DNA]</scope>
    <source>
        <strain evidence="2">DAOM:BR144</strain>
    </source>
</reference>
<organism evidence="1 2">
    <name type="scientific">Globisporangium ultimum (strain ATCC 200006 / CBS 805.95 / DAOM BR144)</name>
    <name type="common">Pythium ultimum</name>
    <dbReference type="NCBI Taxonomy" id="431595"/>
    <lineage>
        <taxon>Eukaryota</taxon>
        <taxon>Sar</taxon>
        <taxon>Stramenopiles</taxon>
        <taxon>Oomycota</taxon>
        <taxon>Peronosporomycetes</taxon>
        <taxon>Pythiales</taxon>
        <taxon>Pythiaceae</taxon>
        <taxon>Globisporangium</taxon>
    </lineage>
</organism>
<dbReference type="Proteomes" id="UP000019132">
    <property type="component" value="Unassembled WGS sequence"/>
</dbReference>
<name>K3WAK7_GLOUD</name>